<proteinExistence type="predicted"/>
<dbReference type="AlphaFoldDB" id="A0A399IX94"/>
<keyword evidence="2" id="KW-1185">Reference proteome</keyword>
<dbReference type="EMBL" id="QWJJ01000014">
    <property type="protein sequence ID" value="RII37808.1"/>
    <property type="molecule type" value="Genomic_DNA"/>
</dbReference>
<evidence type="ECO:0000313" key="2">
    <source>
        <dbReference type="Proteomes" id="UP000265848"/>
    </source>
</evidence>
<gene>
    <name evidence="1" type="ORF">DL237_15540</name>
</gene>
<sequence length="100" mass="11257">MRRRHVRIGSGLSLTVPRVLPSVCGERLDLQDRKLFNQVCLRERMASEILERANWALSWTARRSCTEAMAEALERIMGPARGQVLGVAHFGDDPQAIWAA</sequence>
<comment type="caution">
    <text evidence="1">The sequence shown here is derived from an EMBL/GenBank/DDBJ whole genome shotgun (WGS) entry which is preliminary data.</text>
</comment>
<reference evidence="1 2" key="1">
    <citation type="submission" date="2018-08" db="EMBL/GenBank/DDBJ databases">
        <title>Pseudooceanicola sediminis CY03 in the family Rhodobacteracea.</title>
        <authorList>
            <person name="Zhang Y.-J."/>
        </authorList>
    </citation>
    <scope>NUCLEOTIDE SEQUENCE [LARGE SCALE GENOMIC DNA]</scope>
    <source>
        <strain evidence="1 2">CY03</strain>
    </source>
</reference>
<evidence type="ECO:0000313" key="1">
    <source>
        <dbReference type="EMBL" id="RII37808.1"/>
    </source>
</evidence>
<name>A0A399IX94_9RHOB</name>
<accession>A0A399IX94</accession>
<dbReference type="Proteomes" id="UP000265848">
    <property type="component" value="Unassembled WGS sequence"/>
</dbReference>
<protein>
    <submittedName>
        <fullName evidence="1">Uncharacterized protein</fullName>
    </submittedName>
</protein>
<organism evidence="1 2">
    <name type="scientific">Pseudooceanicola sediminis</name>
    <dbReference type="NCBI Taxonomy" id="2211117"/>
    <lineage>
        <taxon>Bacteria</taxon>
        <taxon>Pseudomonadati</taxon>
        <taxon>Pseudomonadota</taxon>
        <taxon>Alphaproteobacteria</taxon>
        <taxon>Rhodobacterales</taxon>
        <taxon>Paracoccaceae</taxon>
        <taxon>Pseudooceanicola</taxon>
    </lineage>
</organism>